<evidence type="ECO:0000313" key="2">
    <source>
        <dbReference type="Proteomes" id="UP001515500"/>
    </source>
</evidence>
<proteinExistence type="predicted"/>
<evidence type="ECO:0000256" key="1">
    <source>
        <dbReference type="SAM" id="MobiDB-lite"/>
    </source>
</evidence>
<feature type="compositionally biased region" description="Polar residues" evidence="1">
    <location>
        <begin position="28"/>
        <end position="58"/>
    </location>
</feature>
<reference evidence="3" key="1">
    <citation type="submission" date="2025-08" db="UniProtKB">
        <authorList>
            <consortium name="RefSeq"/>
        </authorList>
    </citation>
    <scope>IDENTIFICATION</scope>
</reference>
<organism evidence="2 3">
    <name type="scientific">Dioscorea cayennensis subsp. rotundata</name>
    <name type="common">White Guinea yam</name>
    <name type="synonym">Dioscorea rotundata</name>
    <dbReference type="NCBI Taxonomy" id="55577"/>
    <lineage>
        <taxon>Eukaryota</taxon>
        <taxon>Viridiplantae</taxon>
        <taxon>Streptophyta</taxon>
        <taxon>Embryophyta</taxon>
        <taxon>Tracheophyta</taxon>
        <taxon>Spermatophyta</taxon>
        <taxon>Magnoliopsida</taxon>
        <taxon>Liliopsida</taxon>
        <taxon>Dioscoreales</taxon>
        <taxon>Dioscoreaceae</taxon>
        <taxon>Dioscorea</taxon>
    </lineage>
</organism>
<protein>
    <submittedName>
        <fullName evidence="3">Uncharacterized protein LOC120251164</fullName>
    </submittedName>
</protein>
<sequence>MVLARILRSRTLRNPILNPNPSFCFSSLQPPKPQTLSSIFATPSPSKKSANPTAANAEQKNKKKKTKSSGVSPPSNPLLVSRVMAVKGFPKDIPTEMLLLVKRFHDEGLLQNANFMADDGEFDPLKIPRNCNSRNFLKVAAEKFGLAHQEIAKWLSGSDLKKVAIFGCPSVDRGTVFAAKRMRSFFSIQEDVTCRACVLKNACQFVNKKVGRVEKIVLADVMRLLTMYALDSIPQQLQVPEDLKLSAGKLLKDVVNLSD</sequence>
<dbReference type="RefSeq" id="XP_039115636.1">
    <property type="nucleotide sequence ID" value="XM_039259702.1"/>
</dbReference>
<gene>
    <name evidence="3" type="primary">LOC120251164</name>
</gene>
<name>A0AB40AN15_DIOCR</name>
<accession>A0AB40AN15</accession>
<dbReference type="Proteomes" id="UP001515500">
    <property type="component" value="Chromosome 20"/>
</dbReference>
<evidence type="ECO:0000313" key="3">
    <source>
        <dbReference type="RefSeq" id="XP_039115636.1"/>
    </source>
</evidence>
<dbReference type="AlphaFoldDB" id="A0AB40AN15"/>
<keyword evidence="2" id="KW-1185">Reference proteome</keyword>
<dbReference type="GeneID" id="120251164"/>
<feature type="region of interest" description="Disordered" evidence="1">
    <location>
        <begin position="28"/>
        <end position="76"/>
    </location>
</feature>